<dbReference type="Gene3D" id="1.20.1250.20">
    <property type="entry name" value="MFS general substrate transporter like domains"/>
    <property type="match status" value="1"/>
</dbReference>
<dbReference type="Gene3D" id="1.20.1720.10">
    <property type="entry name" value="Multidrug resistance protein D"/>
    <property type="match status" value="1"/>
</dbReference>
<feature type="transmembrane region" description="Helical" evidence="8">
    <location>
        <begin position="374"/>
        <end position="397"/>
    </location>
</feature>
<dbReference type="Pfam" id="PF07690">
    <property type="entry name" value="MFS_1"/>
    <property type="match status" value="1"/>
</dbReference>
<accession>A0ABP6THY0</accession>
<dbReference type="InterPro" id="IPR036259">
    <property type="entry name" value="MFS_trans_sf"/>
</dbReference>
<dbReference type="PANTHER" id="PTHR42718:SF46">
    <property type="entry name" value="BLR6921 PROTEIN"/>
    <property type="match status" value="1"/>
</dbReference>
<feature type="transmembrane region" description="Helical" evidence="8">
    <location>
        <begin position="346"/>
        <end position="362"/>
    </location>
</feature>
<feature type="transmembrane region" description="Helical" evidence="8">
    <location>
        <begin position="93"/>
        <end position="111"/>
    </location>
</feature>
<keyword evidence="6 8" id="KW-0472">Membrane</keyword>
<dbReference type="SUPFAM" id="SSF103473">
    <property type="entry name" value="MFS general substrate transporter"/>
    <property type="match status" value="1"/>
</dbReference>
<dbReference type="GeneID" id="97388273"/>
<evidence type="ECO:0000256" key="8">
    <source>
        <dbReference type="SAM" id="Phobius"/>
    </source>
</evidence>
<comment type="subcellular location">
    <subcellularLocation>
        <location evidence="1">Cell membrane</location>
        <topology evidence="1">Multi-pass membrane protein</topology>
    </subcellularLocation>
</comment>
<dbReference type="CDD" id="cd17321">
    <property type="entry name" value="MFS_MMR_MDR_like"/>
    <property type="match status" value="1"/>
</dbReference>
<feature type="transmembrane region" description="Helical" evidence="8">
    <location>
        <begin position="243"/>
        <end position="261"/>
    </location>
</feature>
<evidence type="ECO:0000256" key="7">
    <source>
        <dbReference type="ARBA" id="ARBA00023251"/>
    </source>
</evidence>
<organism evidence="10 11">
    <name type="scientific">Streptomyces prasinosporus</name>
    <dbReference type="NCBI Taxonomy" id="68256"/>
    <lineage>
        <taxon>Bacteria</taxon>
        <taxon>Bacillati</taxon>
        <taxon>Actinomycetota</taxon>
        <taxon>Actinomycetes</taxon>
        <taxon>Kitasatosporales</taxon>
        <taxon>Streptomycetaceae</taxon>
        <taxon>Streptomyces</taxon>
        <taxon>Streptomyces albogriseolus group</taxon>
    </lineage>
</organism>
<dbReference type="InterPro" id="IPR011701">
    <property type="entry name" value="MFS"/>
</dbReference>
<evidence type="ECO:0000259" key="9">
    <source>
        <dbReference type="PROSITE" id="PS50850"/>
    </source>
</evidence>
<name>A0ABP6THY0_9ACTN</name>
<feature type="transmembrane region" description="Helical" evidence="8">
    <location>
        <begin position="281"/>
        <end position="302"/>
    </location>
</feature>
<feature type="transmembrane region" description="Helical" evidence="8">
    <location>
        <begin position="152"/>
        <end position="174"/>
    </location>
</feature>
<protein>
    <submittedName>
        <fullName evidence="10">MFS transporter</fullName>
    </submittedName>
</protein>
<feature type="transmembrane region" description="Helical" evidence="8">
    <location>
        <begin position="214"/>
        <end position="231"/>
    </location>
</feature>
<comment type="caution">
    <text evidence="10">The sequence shown here is derived from an EMBL/GenBank/DDBJ whole genome shotgun (WGS) entry which is preliminary data.</text>
</comment>
<evidence type="ECO:0000313" key="11">
    <source>
        <dbReference type="Proteomes" id="UP001501455"/>
    </source>
</evidence>
<sequence length="492" mass="50126">MSAHVTEPPALGTAPPEPAPAARAGLALGLLATCNAMIMIDESMVNIALPGMGQDLGLGPVGLGWVLNAYLLTFGGLLLLGGRTGDLLGRRRVFLAGVALFTAAAALRGLAPSGEFLIAVRAVQGIGAAFAAPSALALVLSLFPEGAGRKKAIAVCTAVGALSTAGGLLLSGALTSLSSWRWVLLLNVPIGVAILLLAPLVIAETPRSRGRFDLAGAVLSTAGAAALVFGLARVAEHPWSDPLVVGTLTAGVLLLVTFWFVERRAEQPVVVLRLFADRDRLTAYTGTFAVQGALIGTMFFLIQYFQYVAGHDPLTSALALTPVAVAMITMSGAAVRIERAVGPKRLMLTGAALLVVANLWLSRLEAGSGYWNTALPALLVFGTGMAFCVLPTTILGTSGLRHDEAGAASSVHNALQTVGASLGLAVLVTVAARAGSAAAENPPAGLPEEAVQGHVFLESMSASFTAGACFAVAAFAVALFIRPAGATRTSGR</sequence>
<dbReference type="PANTHER" id="PTHR42718">
    <property type="entry name" value="MAJOR FACILITATOR SUPERFAMILY MULTIDRUG TRANSPORTER MFSC"/>
    <property type="match status" value="1"/>
</dbReference>
<keyword evidence="5 8" id="KW-1133">Transmembrane helix</keyword>
<evidence type="ECO:0000256" key="4">
    <source>
        <dbReference type="ARBA" id="ARBA00022692"/>
    </source>
</evidence>
<dbReference type="Proteomes" id="UP001501455">
    <property type="component" value="Unassembled WGS sequence"/>
</dbReference>
<keyword evidence="4 8" id="KW-0812">Transmembrane</keyword>
<feature type="transmembrane region" description="Helical" evidence="8">
    <location>
        <begin position="117"/>
        <end position="140"/>
    </location>
</feature>
<evidence type="ECO:0000313" key="10">
    <source>
        <dbReference type="EMBL" id="GAA3494116.1"/>
    </source>
</evidence>
<evidence type="ECO:0000256" key="1">
    <source>
        <dbReference type="ARBA" id="ARBA00004651"/>
    </source>
</evidence>
<feature type="transmembrane region" description="Helical" evidence="8">
    <location>
        <begin position="180"/>
        <end position="202"/>
    </location>
</feature>
<feature type="transmembrane region" description="Helical" evidence="8">
    <location>
        <begin position="60"/>
        <end position="81"/>
    </location>
</feature>
<evidence type="ECO:0000256" key="2">
    <source>
        <dbReference type="ARBA" id="ARBA00022448"/>
    </source>
</evidence>
<evidence type="ECO:0000256" key="3">
    <source>
        <dbReference type="ARBA" id="ARBA00022475"/>
    </source>
</evidence>
<dbReference type="EMBL" id="BAAAXF010000014">
    <property type="protein sequence ID" value="GAA3494116.1"/>
    <property type="molecule type" value="Genomic_DNA"/>
</dbReference>
<dbReference type="PROSITE" id="PS50850">
    <property type="entry name" value="MFS"/>
    <property type="match status" value="1"/>
</dbReference>
<feature type="transmembrane region" description="Helical" evidence="8">
    <location>
        <begin position="459"/>
        <end position="481"/>
    </location>
</feature>
<keyword evidence="11" id="KW-1185">Reference proteome</keyword>
<keyword evidence="3" id="KW-1003">Cell membrane</keyword>
<feature type="transmembrane region" description="Helical" evidence="8">
    <location>
        <begin position="418"/>
        <end position="439"/>
    </location>
</feature>
<keyword evidence="7" id="KW-0046">Antibiotic resistance</keyword>
<dbReference type="RefSeq" id="WP_093764044.1">
    <property type="nucleotide sequence ID" value="NZ_BAAAXF010000014.1"/>
</dbReference>
<dbReference type="InterPro" id="IPR020846">
    <property type="entry name" value="MFS_dom"/>
</dbReference>
<evidence type="ECO:0000256" key="5">
    <source>
        <dbReference type="ARBA" id="ARBA00022989"/>
    </source>
</evidence>
<proteinExistence type="predicted"/>
<feature type="transmembrane region" description="Helical" evidence="8">
    <location>
        <begin position="314"/>
        <end position="334"/>
    </location>
</feature>
<gene>
    <name evidence="10" type="ORF">GCM10019016_012150</name>
</gene>
<reference evidence="11" key="1">
    <citation type="journal article" date="2019" name="Int. J. Syst. Evol. Microbiol.">
        <title>The Global Catalogue of Microorganisms (GCM) 10K type strain sequencing project: providing services to taxonomists for standard genome sequencing and annotation.</title>
        <authorList>
            <consortium name="The Broad Institute Genomics Platform"/>
            <consortium name="The Broad Institute Genome Sequencing Center for Infectious Disease"/>
            <person name="Wu L."/>
            <person name="Ma J."/>
        </authorList>
    </citation>
    <scope>NUCLEOTIDE SEQUENCE [LARGE SCALE GENOMIC DNA]</scope>
    <source>
        <strain evidence="11">JCM 4816</strain>
    </source>
</reference>
<evidence type="ECO:0000256" key="6">
    <source>
        <dbReference type="ARBA" id="ARBA00023136"/>
    </source>
</evidence>
<feature type="domain" description="Major facilitator superfamily (MFS) profile" evidence="9">
    <location>
        <begin position="27"/>
        <end position="486"/>
    </location>
</feature>
<keyword evidence="2" id="KW-0813">Transport</keyword>